<keyword evidence="2" id="KW-1185">Reference proteome</keyword>
<dbReference type="Proteomes" id="UP001180616">
    <property type="component" value="Chromosome"/>
</dbReference>
<organism evidence="1 2">
    <name type="scientific">Nitratidesulfovibrio liaohensis</name>
    <dbReference type="NCBI Taxonomy" id="2604158"/>
    <lineage>
        <taxon>Bacteria</taxon>
        <taxon>Pseudomonadati</taxon>
        <taxon>Thermodesulfobacteriota</taxon>
        <taxon>Desulfovibrionia</taxon>
        <taxon>Desulfovibrionales</taxon>
        <taxon>Desulfovibrionaceae</taxon>
        <taxon>Nitratidesulfovibrio</taxon>
    </lineage>
</organism>
<evidence type="ECO:0000313" key="2">
    <source>
        <dbReference type="Proteomes" id="UP001180616"/>
    </source>
</evidence>
<reference evidence="1" key="1">
    <citation type="submission" date="2023-09" db="EMBL/GenBank/DDBJ databases">
        <authorList>
            <consortium name="CW5 consortium"/>
            <person name="Lu C.-W."/>
        </authorList>
    </citation>
    <scope>NUCLEOTIDE SEQUENCE</scope>
    <source>
        <strain evidence="1">KPS</strain>
    </source>
</reference>
<name>A0ABY9R353_9BACT</name>
<dbReference type="EMBL" id="CP133659">
    <property type="protein sequence ID" value="WMW66159.1"/>
    <property type="molecule type" value="Genomic_DNA"/>
</dbReference>
<sequence length="145" mass="16035">MFGGFYARPCGMVKADGRQGHGTKPWPCGAQSGCILPPLLHRRRLPDRNGKRACTACLTTIVGDEYARAPGGQRSQHMQGDKVMQPEDPEGLRVRCPYCHKVFMMRKKLPSSEAARIRVKCPNCGEDILLPGDVLVRACKGETRK</sequence>
<evidence type="ECO:0000313" key="1">
    <source>
        <dbReference type="EMBL" id="WMW66159.1"/>
    </source>
</evidence>
<protein>
    <submittedName>
        <fullName evidence="1">Uncharacterized protein</fullName>
    </submittedName>
</protein>
<proteinExistence type="predicted"/>
<gene>
    <name evidence="1" type="ORF">KPS_000713</name>
</gene>
<accession>A0ABY9R353</accession>
<dbReference type="RefSeq" id="WP_309542065.1">
    <property type="nucleotide sequence ID" value="NZ_CP133659.1"/>
</dbReference>